<evidence type="ECO:0000256" key="1">
    <source>
        <dbReference type="ARBA" id="ARBA00009156"/>
    </source>
</evidence>
<evidence type="ECO:0000313" key="7">
    <source>
        <dbReference type="EMBL" id="TDA20220.1"/>
    </source>
</evidence>
<comment type="caution">
    <text evidence="7">The sequence shown here is derived from an EMBL/GenBank/DDBJ whole genome shotgun (WGS) entry which is preliminary data.</text>
</comment>
<proteinExistence type="inferred from homology"/>
<evidence type="ECO:0000259" key="5">
    <source>
        <dbReference type="Pfam" id="PF00370"/>
    </source>
</evidence>
<protein>
    <recommendedName>
        <fullName evidence="9">Carbohydrate kinase</fullName>
    </recommendedName>
</protein>
<feature type="domain" description="Carbohydrate kinase FGGY N-terminal" evidence="5">
    <location>
        <begin position="6"/>
        <end position="250"/>
    </location>
</feature>
<dbReference type="SUPFAM" id="SSF53067">
    <property type="entry name" value="Actin-like ATPase domain"/>
    <property type="match status" value="2"/>
</dbReference>
<reference evidence="7 8" key="1">
    <citation type="journal article" date="2016" name="Nat. Microbiol.">
        <title>The Mouse Intestinal Bacterial Collection (miBC) provides host-specific insight into cultured diversity and functional potential of the gut microbiota.</title>
        <authorList>
            <person name="Lagkouvardos I."/>
            <person name="Pukall R."/>
            <person name="Abt B."/>
            <person name="Foesel B.U."/>
            <person name="Meier-Kolthoff J.P."/>
            <person name="Kumar N."/>
            <person name="Bresciani A."/>
            <person name="Martinez I."/>
            <person name="Just S."/>
            <person name="Ziegler C."/>
            <person name="Brugiroux S."/>
            <person name="Garzetti D."/>
            <person name="Wenning M."/>
            <person name="Bui T.P."/>
            <person name="Wang J."/>
            <person name="Hugenholtz F."/>
            <person name="Plugge C.M."/>
            <person name="Peterson D.A."/>
            <person name="Hornef M.W."/>
            <person name="Baines J.F."/>
            <person name="Smidt H."/>
            <person name="Walter J."/>
            <person name="Kristiansen K."/>
            <person name="Nielsen H.B."/>
            <person name="Haller D."/>
            <person name="Overmann J."/>
            <person name="Stecher B."/>
            <person name="Clavel T."/>
        </authorList>
    </citation>
    <scope>NUCLEOTIDE SEQUENCE [LARGE SCALE GENOMIC DNA]</scope>
    <source>
        <strain evidence="7 8">DSM 28560</strain>
    </source>
</reference>
<keyword evidence="3 4" id="KW-0418">Kinase</keyword>
<sequence length="508" mass="55697">MDRQLFIGCDIGTSSTKAVAADVHGTIHAQATVSYGLSKPRGNWAEQHPDVWLDAAVSAIRAVTEHLPPTDSIEAVCISALYGGTGAMCDEDMVPVRPSIIWMDRRAEDESRELRALIGEEDIFRTSGNGIDSYFGYTKLLWVRKHEPSAWARIRHIVPIHSYIIYKMTGELAVDYCSAGNVGGIYDYAGHTWSEDMCCRLGIPFASLPSRFCKPEEIVGTLNKEYQEKLGIGRPVPFCAGTVDCIASMLSAGITSPGDNAAVLGTSLNWGFIHRTKPGNPNLISMPYCIEPDAMSYTYGGASTAGALPRWFAQNFLGQDSSSSYELLEKEVRDAKAGPGSDGLIALPYFMGERTPIWDENATGVLFGLTLSHTRAHIYRAVLESVAYSLRHIMECMTGPMSDISKIVLVGGGARSSLWKGIFADVTGFPVCTPVQDAEAPLGDAFLAAIGSGHISDYSLIERWIAMGAPIRPNLSHHEQYSRYFALYKELYHDLKETMKKRADMLRK</sequence>
<dbReference type="InterPro" id="IPR043129">
    <property type="entry name" value="ATPase_NBD"/>
</dbReference>
<dbReference type="GO" id="GO:0016301">
    <property type="term" value="F:kinase activity"/>
    <property type="evidence" value="ECO:0007669"/>
    <property type="project" value="UniProtKB-KW"/>
</dbReference>
<dbReference type="GO" id="GO:0016773">
    <property type="term" value="F:phosphotransferase activity, alcohol group as acceptor"/>
    <property type="evidence" value="ECO:0007669"/>
    <property type="project" value="InterPro"/>
</dbReference>
<evidence type="ECO:0000256" key="3">
    <source>
        <dbReference type="ARBA" id="ARBA00022777"/>
    </source>
</evidence>
<feature type="domain" description="Carbohydrate kinase FGGY C-terminal" evidence="6">
    <location>
        <begin position="261"/>
        <end position="450"/>
    </location>
</feature>
<evidence type="ECO:0000256" key="2">
    <source>
        <dbReference type="ARBA" id="ARBA00022679"/>
    </source>
</evidence>
<evidence type="ECO:0008006" key="9">
    <source>
        <dbReference type="Google" id="ProtNLM"/>
    </source>
</evidence>
<dbReference type="InterPro" id="IPR050406">
    <property type="entry name" value="FGGY_Carb_Kinase"/>
</dbReference>
<dbReference type="Proteomes" id="UP000295710">
    <property type="component" value="Unassembled WGS sequence"/>
</dbReference>
<dbReference type="PIRSF" id="PIRSF000538">
    <property type="entry name" value="GlpK"/>
    <property type="match status" value="1"/>
</dbReference>
<name>A0A4V2WS41_9FIRM</name>
<dbReference type="RefSeq" id="WP_132281170.1">
    <property type="nucleotide sequence ID" value="NZ_JAOBST010000043.1"/>
</dbReference>
<evidence type="ECO:0000313" key="8">
    <source>
        <dbReference type="Proteomes" id="UP000295710"/>
    </source>
</evidence>
<dbReference type="Pfam" id="PF00370">
    <property type="entry name" value="FGGY_N"/>
    <property type="match status" value="1"/>
</dbReference>
<keyword evidence="8" id="KW-1185">Reference proteome</keyword>
<dbReference type="PANTHER" id="PTHR43095">
    <property type="entry name" value="SUGAR KINASE"/>
    <property type="match status" value="1"/>
</dbReference>
<dbReference type="PROSITE" id="PS00445">
    <property type="entry name" value="FGGY_KINASES_2"/>
    <property type="match status" value="1"/>
</dbReference>
<dbReference type="CDD" id="cd07804">
    <property type="entry name" value="ASKHA_NBD_FGGY_RrXK-like"/>
    <property type="match status" value="1"/>
</dbReference>
<dbReference type="GO" id="GO:0005975">
    <property type="term" value="P:carbohydrate metabolic process"/>
    <property type="evidence" value="ECO:0007669"/>
    <property type="project" value="InterPro"/>
</dbReference>
<keyword evidence="2 4" id="KW-0808">Transferase</keyword>
<evidence type="ECO:0000259" key="6">
    <source>
        <dbReference type="Pfam" id="PF02782"/>
    </source>
</evidence>
<comment type="similarity">
    <text evidence="1 4">Belongs to the FGGY kinase family.</text>
</comment>
<accession>A0A4V2WS41</accession>
<dbReference type="Pfam" id="PF02782">
    <property type="entry name" value="FGGY_C"/>
    <property type="match status" value="1"/>
</dbReference>
<dbReference type="InterPro" id="IPR018483">
    <property type="entry name" value="Carb_kinase_FGGY_CS"/>
</dbReference>
<dbReference type="AlphaFoldDB" id="A0A4V2WS41"/>
<dbReference type="EMBL" id="SMMX01000027">
    <property type="protein sequence ID" value="TDA20220.1"/>
    <property type="molecule type" value="Genomic_DNA"/>
</dbReference>
<organism evidence="7 8">
    <name type="scientific">Extibacter muris</name>
    <dbReference type="NCBI Taxonomy" id="1796622"/>
    <lineage>
        <taxon>Bacteria</taxon>
        <taxon>Bacillati</taxon>
        <taxon>Bacillota</taxon>
        <taxon>Clostridia</taxon>
        <taxon>Lachnospirales</taxon>
        <taxon>Lachnospiraceae</taxon>
        <taxon>Extibacter</taxon>
    </lineage>
</organism>
<dbReference type="Gene3D" id="3.30.420.40">
    <property type="match status" value="2"/>
</dbReference>
<dbReference type="InterPro" id="IPR018484">
    <property type="entry name" value="FGGY_N"/>
</dbReference>
<dbReference type="InterPro" id="IPR000577">
    <property type="entry name" value="Carb_kinase_FGGY"/>
</dbReference>
<gene>
    <name evidence="7" type="ORF">E1963_18180</name>
</gene>
<evidence type="ECO:0000256" key="4">
    <source>
        <dbReference type="RuleBase" id="RU003733"/>
    </source>
</evidence>
<dbReference type="PANTHER" id="PTHR43095:SF5">
    <property type="entry name" value="XYLULOSE KINASE"/>
    <property type="match status" value="1"/>
</dbReference>
<dbReference type="InterPro" id="IPR018485">
    <property type="entry name" value="FGGY_C"/>
</dbReference>